<organism evidence="1 2">
    <name type="scientific">Angomonas deanei</name>
    <dbReference type="NCBI Taxonomy" id="59799"/>
    <lineage>
        <taxon>Eukaryota</taxon>
        <taxon>Discoba</taxon>
        <taxon>Euglenozoa</taxon>
        <taxon>Kinetoplastea</taxon>
        <taxon>Metakinetoplastina</taxon>
        <taxon>Trypanosomatida</taxon>
        <taxon>Trypanosomatidae</taxon>
        <taxon>Strigomonadinae</taxon>
        <taxon>Angomonas</taxon>
    </lineage>
</organism>
<dbReference type="EMBL" id="LR877149">
    <property type="protein sequence ID" value="CAD2215661.1"/>
    <property type="molecule type" value="Genomic_DNA"/>
</dbReference>
<dbReference type="PANTHER" id="PTHR36960:SF1">
    <property type="entry name" value="SI:DKEY-32E6.3"/>
    <property type="match status" value="1"/>
</dbReference>
<evidence type="ECO:0000313" key="1">
    <source>
        <dbReference type="EMBL" id="CAD2215661.1"/>
    </source>
</evidence>
<sequence length="234" mass="26538">MSFFHFINTLSELEWPFTLIFRTFGSDLPFILKEWKEFVTGVHDCKPRGKILEQIKANYVEPLTGCIYRDKESLYLCLGVCVSAIAAKIEEGDTEEVILAKLRALPGCTEVRQISFHSLSQELLQYYQASNNVGGLVDYYPCWAQAAEGRCGGKVFPVQLTGADHYTVFYDDNIFIGDEKSIVDLRDAESSASLLGEEVELPFCVPVNAYEAIVNEDYFLDRLCERLTLQQKRS</sequence>
<keyword evidence="2" id="KW-1185">Reference proteome</keyword>
<name>A0A7G2C9D2_9TRYP</name>
<dbReference type="AlphaFoldDB" id="A0A7G2C9D2"/>
<accession>A0A7G2C9D2</accession>
<dbReference type="PANTHER" id="PTHR36960">
    <property type="entry name" value="SI:DKEY-32E6.3"/>
    <property type="match status" value="1"/>
</dbReference>
<dbReference type="OrthoDB" id="417678at2759"/>
<reference evidence="1 2" key="1">
    <citation type="submission" date="2020-08" db="EMBL/GenBank/DDBJ databases">
        <authorList>
            <person name="Newling K."/>
            <person name="Davey J."/>
            <person name="Forrester S."/>
        </authorList>
    </citation>
    <scope>NUCLEOTIDE SEQUENCE [LARGE SCALE GENOMIC DNA]</scope>
    <source>
        <strain evidence="2">Crithidia deanei Carvalho (ATCC PRA-265)</strain>
    </source>
</reference>
<dbReference type="VEuPathDB" id="TriTrypDB:ADEAN_000311600"/>
<proteinExistence type="predicted"/>
<dbReference type="Proteomes" id="UP000515908">
    <property type="component" value="Chromosome 05"/>
</dbReference>
<protein>
    <submittedName>
        <fullName evidence="1">Uncharacterized protein</fullName>
    </submittedName>
</protein>
<evidence type="ECO:0000313" key="2">
    <source>
        <dbReference type="Proteomes" id="UP000515908"/>
    </source>
</evidence>
<gene>
    <name evidence="1" type="ORF">ADEAN_000311600</name>
</gene>